<dbReference type="Proteomes" id="UP000230790">
    <property type="component" value="Unassembled WGS sequence"/>
</dbReference>
<dbReference type="Gene3D" id="3.50.30.50">
    <property type="entry name" value="Putative cyclase"/>
    <property type="match status" value="1"/>
</dbReference>
<proteinExistence type="inferred from homology"/>
<dbReference type="GO" id="GO:0008270">
    <property type="term" value="F:zinc ion binding"/>
    <property type="evidence" value="ECO:0007669"/>
    <property type="project" value="UniProtKB-UniRule"/>
</dbReference>
<organism evidence="10 11">
    <name type="scientific">Candidatus Thermofonsia Clade 3 bacterium</name>
    <dbReference type="NCBI Taxonomy" id="2364212"/>
    <lineage>
        <taxon>Bacteria</taxon>
        <taxon>Bacillati</taxon>
        <taxon>Chloroflexota</taxon>
        <taxon>Candidatus Thermofontia</taxon>
        <taxon>Candidatus Thermofonsia Clade 3</taxon>
    </lineage>
</organism>
<sequence length="214" mass="22693">MLYDITRTLTPRSAVFPGDTPVSITPTLQRRAGDSCNVTAITMSAHAGTHVDAPRHYSDDGAGIDAVPLDVLIGPARVVTLEAADAITIADLQNVIGDLLHAIRAAPRLLIRTRASHIPDDVWDDTFAHVDPQAADWLGANGLRLIGTDAPSVDPAASRALPAHRAFLRHGIIIIENLRLQGVPDGEYELLALPLKIAGGDAGPARVVLRRCAP</sequence>
<evidence type="ECO:0000256" key="4">
    <source>
        <dbReference type="ARBA" id="ARBA00022801"/>
    </source>
</evidence>
<reference evidence="10 11" key="1">
    <citation type="submission" date="2017-11" db="EMBL/GenBank/DDBJ databases">
        <title>Evolution of Phototrophy in the Chloroflexi Phylum Driven by Horizontal Gene Transfer.</title>
        <authorList>
            <person name="Ward L.M."/>
            <person name="Hemp J."/>
            <person name="Shih P.M."/>
            <person name="Mcglynn S.E."/>
            <person name="Fischer W."/>
        </authorList>
    </citation>
    <scope>NUCLEOTIDE SEQUENCE [LARGE SCALE GENOMIC DNA]</scope>
    <source>
        <strain evidence="10">JP3_7</strain>
    </source>
</reference>
<dbReference type="HAMAP" id="MF_01969">
    <property type="entry name" value="KynB"/>
    <property type="match status" value="1"/>
</dbReference>
<comment type="function">
    <text evidence="1 9">Catalyzes the hydrolysis of N-formyl-L-kynurenine to L-kynurenine, the second step in the kynurenine pathway of tryptophan degradation.</text>
</comment>
<dbReference type="AlphaFoldDB" id="A0A2M8QDX1"/>
<feature type="binding site" evidence="9">
    <location>
        <position position="52"/>
    </location>
    <ligand>
        <name>Zn(2+)</name>
        <dbReference type="ChEBI" id="CHEBI:29105"/>
        <label>1</label>
    </ligand>
</feature>
<dbReference type="PANTHER" id="PTHR31118:SF32">
    <property type="entry name" value="KYNURENINE FORMAMIDASE"/>
    <property type="match status" value="1"/>
</dbReference>
<evidence type="ECO:0000256" key="5">
    <source>
        <dbReference type="ARBA" id="ARBA00022833"/>
    </source>
</evidence>
<evidence type="ECO:0000256" key="8">
    <source>
        <dbReference type="ARBA" id="ARBA00060547"/>
    </source>
</evidence>
<evidence type="ECO:0000256" key="1">
    <source>
        <dbReference type="ARBA" id="ARBA00002204"/>
    </source>
</evidence>
<evidence type="ECO:0000313" key="10">
    <source>
        <dbReference type="EMBL" id="PJF48001.1"/>
    </source>
</evidence>
<gene>
    <name evidence="9" type="primary">kynB</name>
    <name evidence="10" type="ORF">CUN48_05695</name>
</gene>
<dbReference type="SUPFAM" id="SSF102198">
    <property type="entry name" value="Putative cyclase"/>
    <property type="match status" value="1"/>
</dbReference>
<comment type="pathway">
    <text evidence="8 9">Amino-acid degradation; L-tryptophan degradation via kynurenine pathway; L-kynurenine from L-tryptophan: step 2/2.</text>
</comment>
<dbReference type="InterPro" id="IPR007325">
    <property type="entry name" value="KFase/CYL"/>
</dbReference>
<comment type="subunit">
    <text evidence="2 9">Homodimer.</text>
</comment>
<feature type="binding site" evidence="9">
    <location>
        <position position="46"/>
    </location>
    <ligand>
        <name>Zn(2+)</name>
        <dbReference type="ChEBI" id="CHEBI:29105"/>
        <label>1</label>
    </ligand>
</feature>
<evidence type="ECO:0000256" key="3">
    <source>
        <dbReference type="ARBA" id="ARBA00022723"/>
    </source>
</evidence>
<comment type="similarity">
    <text evidence="9">Belongs to the Cyclase 1 superfamily. KynB family.</text>
</comment>
<dbReference type="FunFam" id="3.50.30.50:FF:000001">
    <property type="entry name" value="Kynurenine formamidase"/>
    <property type="match status" value="1"/>
</dbReference>
<dbReference type="InterPro" id="IPR037175">
    <property type="entry name" value="KFase_sf"/>
</dbReference>
<dbReference type="GO" id="GO:0004328">
    <property type="term" value="F:formamidase activity"/>
    <property type="evidence" value="ECO:0007669"/>
    <property type="project" value="InterPro"/>
</dbReference>
<feature type="binding site" evidence="9">
    <location>
        <position position="176"/>
    </location>
    <ligand>
        <name>Zn(2+)</name>
        <dbReference type="ChEBI" id="CHEBI:29105"/>
        <label>1</label>
    </ligand>
</feature>
<feature type="binding site" evidence="9">
    <location>
        <position position="52"/>
    </location>
    <ligand>
        <name>Zn(2+)</name>
        <dbReference type="ChEBI" id="CHEBI:29105"/>
        <label>2</label>
    </ligand>
</feature>
<evidence type="ECO:0000256" key="6">
    <source>
        <dbReference type="ARBA" id="ARBA00023079"/>
    </source>
</evidence>
<keyword evidence="5 9" id="KW-0862">Zinc</keyword>
<feature type="binding site" evidence="9">
    <location>
        <position position="176"/>
    </location>
    <ligand>
        <name>Zn(2+)</name>
        <dbReference type="ChEBI" id="CHEBI:29105"/>
        <label>2</label>
    </ligand>
</feature>
<dbReference type="GO" id="GO:0004061">
    <property type="term" value="F:arylformamidase activity"/>
    <property type="evidence" value="ECO:0007669"/>
    <property type="project" value="UniProtKB-UniRule"/>
</dbReference>
<evidence type="ECO:0000256" key="2">
    <source>
        <dbReference type="ARBA" id="ARBA00011738"/>
    </source>
</evidence>
<name>A0A2M8QDX1_9CHLR</name>
<feature type="binding site" evidence="9">
    <location>
        <position position="50"/>
    </location>
    <ligand>
        <name>Zn(2+)</name>
        <dbReference type="ChEBI" id="CHEBI:29105"/>
        <label>1</label>
    </ligand>
</feature>
<protein>
    <recommendedName>
        <fullName evidence="9">Kynurenine formamidase</fullName>
        <shortName evidence="9">KFA</shortName>
        <shortName evidence="9">KFase</shortName>
        <ecNumber evidence="9">3.5.1.9</ecNumber>
    </recommendedName>
    <alternativeName>
        <fullName evidence="9">Arylformamidase</fullName>
    </alternativeName>
    <alternativeName>
        <fullName evidence="9">N-formylkynurenine formamidase</fullName>
        <shortName evidence="9">FKF</shortName>
    </alternativeName>
</protein>
<keyword evidence="3 9" id="KW-0479">Metal-binding</keyword>
<dbReference type="GO" id="GO:0019441">
    <property type="term" value="P:L-tryptophan catabolic process to kynurenine"/>
    <property type="evidence" value="ECO:0007669"/>
    <property type="project" value="UniProtKB-UniRule"/>
</dbReference>
<dbReference type="UniPathway" id="UPA00333">
    <property type="reaction ID" value="UER00454"/>
</dbReference>
<comment type="catalytic activity">
    <reaction evidence="7 9">
        <text>N-formyl-L-kynurenine + H2O = L-kynurenine + formate + H(+)</text>
        <dbReference type="Rhea" id="RHEA:13009"/>
        <dbReference type="ChEBI" id="CHEBI:15377"/>
        <dbReference type="ChEBI" id="CHEBI:15378"/>
        <dbReference type="ChEBI" id="CHEBI:15740"/>
        <dbReference type="ChEBI" id="CHEBI:57959"/>
        <dbReference type="ChEBI" id="CHEBI:58629"/>
        <dbReference type="EC" id="3.5.1.9"/>
    </reaction>
</comment>
<dbReference type="Pfam" id="PF04199">
    <property type="entry name" value="Cyclase"/>
    <property type="match status" value="1"/>
</dbReference>
<evidence type="ECO:0000256" key="7">
    <source>
        <dbReference type="ARBA" id="ARBA00048496"/>
    </source>
</evidence>
<dbReference type="EMBL" id="PGTN01000027">
    <property type="protein sequence ID" value="PJF48001.1"/>
    <property type="molecule type" value="Genomic_DNA"/>
</dbReference>
<keyword evidence="4 9" id="KW-0378">Hydrolase</keyword>
<accession>A0A2M8QDX1</accession>
<keyword evidence="6 9" id="KW-0823">Tryptophan catabolism</keyword>
<feature type="binding site" evidence="9">
    <location>
        <position position="164"/>
    </location>
    <ligand>
        <name>Zn(2+)</name>
        <dbReference type="ChEBI" id="CHEBI:29105"/>
        <label>2</label>
    </ligand>
</feature>
<dbReference type="PANTHER" id="PTHR31118">
    <property type="entry name" value="CYCLASE-LIKE PROTEIN 2"/>
    <property type="match status" value="1"/>
</dbReference>
<evidence type="ECO:0000256" key="9">
    <source>
        <dbReference type="HAMAP-Rule" id="MF_01969"/>
    </source>
</evidence>
<dbReference type="InterPro" id="IPR017484">
    <property type="entry name" value="Kynurenine_formamidase_bac"/>
</dbReference>
<feature type="binding site" evidence="9">
    <location>
        <position position="16"/>
    </location>
    <ligand>
        <name>substrate</name>
    </ligand>
</feature>
<comment type="cofactor">
    <cofactor evidence="9">
        <name>Zn(2+)</name>
        <dbReference type="ChEBI" id="CHEBI:29105"/>
    </cofactor>
    <text evidence="9">Binds 2 zinc ions per subunit.</text>
</comment>
<evidence type="ECO:0000313" key="11">
    <source>
        <dbReference type="Proteomes" id="UP000230790"/>
    </source>
</evidence>
<dbReference type="EC" id="3.5.1.9" evidence="9"/>
<feature type="active site" description="Proton donor/acceptor" evidence="9">
    <location>
        <position position="56"/>
    </location>
</feature>
<comment type="caution">
    <text evidence="10">The sequence shown here is derived from an EMBL/GenBank/DDBJ whole genome shotgun (WGS) entry which is preliminary data.</text>
</comment>